<dbReference type="InterPro" id="IPR045012">
    <property type="entry name" value="NLP"/>
</dbReference>
<evidence type="ECO:0000313" key="3">
    <source>
        <dbReference type="EMBL" id="CAA3016269.1"/>
    </source>
</evidence>
<accession>A0A8S0UKK2</accession>
<evidence type="ECO:0000256" key="1">
    <source>
        <dbReference type="SAM" id="MobiDB-lite"/>
    </source>
</evidence>
<dbReference type="EMBL" id="CACTIH010007603">
    <property type="protein sequence ID" value="CAA3016269.1"/>
    <property type="molecule type" value="Genomic_DNA"/>
</dbReference>
<name>A0A8S0UKK2_OLEEU</name>
<dbReference type="Gramene" id="OE9A026048T1">
    <property type="protein sequence ID" value="OE9A026048C1"/>
    <property type="gene ID" value="OE9A026048"/>
</dbReference>
<dbReference type="GO" id="GO:0003700">
    <property type="term" value="F:DNA-binding transcription factor activity"/>
    <property type="evidence" value="ECO:0007669"/>
    <property type="project" value="InterPro"/>
</dbReference>
<dbReference type="OrthoDB" id="10584988at2759"/>
<sequence>MFPRIINLQQRRTTYLVGLAGRVFLNKLPEWTPEKQRQLLGSCRDTDEVRKSLNLETPAKFWRLFDLKSPEIRSSLKSEDCNEPYRAALAEIKDVLKCVCTTHNIAFGTGLGSIFSHIHCVSTVDSACYVADPQVVGFHEAFSEPHLLKGEGIVGKAFMTNQPCFAEDITVFCKTEYPLSHHARMFNLCVLLLQYASGVLKEQVKRSGPRLRTISLQVLQQYFAGSLKDVVKTIGEGHVNDHFILLSMSHNFEKNMPTAWNQKVALSKDRESPKAKKISEHASIEPPPPLPKSRSQVFRDASNFRVEASFGEEKIRVSLQPNWGFKDLQQEIFRRYNIDDASKTYTNHPGGTQINFLSINLIIQVWEVHLVVMADHSKDIIYFHGRNIELAYHFKVRNIAKGWLAESSDVAS</sequence>
<evidence type="ECO:0000259" key="2">
    <source>
        <dbReference type="Pfam" id="PF22922"/>
    </source>
</evidence>
<evidence type="ECO:0000313" key="4">
    <source>
        <dbReference type="Proteomes" id="UP000594638"/>
    </source>
</evidence>
<feature type="region of interest" description="Disordered" evidence="1">
    <location>
        <begin position="271"/>
        <end position="295"/>
    </location>
</feature>
<comment type="caution">
    <text evidence="3">The sequence shown here is derived from an EMBL/GenBank/DDBJ whole genome shotgun (WGS) entry which is preliminary data.</text>
</comment>
<dbReference type="Pfam" id="PF22922">
    <property type="entry name" value="GAF_NLP"/>
    <property type="match status" value="1"/>
</dbReference>
<dbReference type="InterPro" id="IPR055081">
    <property type="entry name" value="NLP1-9_GAF"/>
</dbReference>
<dbReference type="AlphaFoldDB" id="A0A8S0UKK2"/>
<keyword evidence="4" id="KW-1185">Reference proteome</keyword>
<organism evidence="3 4">
    <name type="scientific">Olea europaea subsp. europaea</name>
    <dbReference type="NCBI Taxonomy" id="158383"/>
    <lineage>
        <taxon>Eukaryota</taxon>
        <taxon>Viridiplantae</taxon>
        <taxon>Streptophyta</taxon>
        <taxon>Embryophyta</taxon>
        <taxon>Tracheophyta</taxon>
        <taxon>Spermatophyta</taxon>
        <taxon>Magnoliopsida</taxon>
        <taxon>eudicotyledons</taxon>
        <taxon>Gunneridae</taxon>
        <taxon>Pentapetalae</taxon>
        <taxon>asterids</taxon>
        <taxon>lamiids</taxon>
        <taxon>Lamiales</taxon>
        <taxon>Oleaceae</taxon>
        <taxon>Oleeae</taxon>
        <taxon>Olea</taxon>
    </lineage>
</organism>
<protein>
    <recommendedName>
        <fullName evidence="2">NLP1-9 GAF domain-containing protein</fullName>
    </recommendedName>
</protein>
<dbReference type="PANTHER" id="PTHR32002">
    <property type="entry name" value="PROTEIN NLP8"/>
    <property type="match status" value="1"/>
</dbReference>
<dbReference type="PANTHER" id="PTHR32002:SF46">
    <property type="entry name" value="PROTEIN NLP2"/>
    <property type="match status" value="1"/>
</dbReference>
<feature type="domain" description="NLP1-9 GAF" evidence="2">
    <location>
        <begin position="80"/>
        <end position="189"/>
    </location>
</feature>
<dbReference type="Proteomes" id="UP000594638">
    <property type="component" value="Unassembled WGS sequence"/>
</dbReference>
<gene>
    <name evidence="3" type="ORF">OLEA9_A026048</name>
</gene>
<feature type="compositionally biased region" description="Basic and acidic residues" evidence="1">
    <location>
        <begin position="271"/>
        <end position="283"/>
    </location>
</feature>
<proteinExistence type="predicted"/>
<reference evidence="3 4" key="1">
    <citation type="submission" date="2019-12" db="EMBL/GenBank/DDBJ databases">
        <authorList>
            <person name="Alioto T."/>
            <person name="Alioto T."/>
            <person name="Gomez Garrido J."/>
        </authorList>
    </citation>
    <scope>NUCLEOTIDE SEQUENCE [LARGE SCALE GENOMIC DNA]</scope>
</reference>